<organism evidence="2 3">
    <name type="scientific">Aspergillus niger</name>
    <dbReference type="NCBI Taxonomy" id="5061"/>
    <lineage>
        <taxon>Eukaryota</taxon>
        <taxon>Fungi</taxon>
        <taxon>Dikarya</taxon>
        <taxon>Ascomycota</taxon>
        <taxon>Pezizomycotina</taxon>
        <taxon>Eurotiomycetes</taxon>
        <taxon>Eurotiomycetidae</taxon>
        <taxon>Eurotiales</taxon>
        <taxon>Aspergillaceae</taxon>
        <taxon>Aspergillus</taxon>
        <taxon>Aspergillus subgen. Circumdati</taxon>
    </lineage>
</organism>
<proteinExistence type="inferred from homology"/>
<dbReference type="VEuPathDB" id="FungiDB:ATCC64974_98850"/>
<sequence length="291" mass="32828">MIVSISNGQSSVGKGRDVPTTLNYIFPPGREGLKPIDADIPEAQRRFAKREGINDVRDVVIKDIRGKEHEFTLDVQGFQYVKHEIVGVTDWHDAAQIKQIIQPATEELVKRLTGGSEVVVYLTRTRFEGNEVGNQMSTPNSPSHGVHSDMTRASCRTVLKDVLTEDEIGRLLSHPFVVVNVWRPIKTVQRDPLAVCDWRSVDPATDIVPDRRIISDHVVEFGLPVYNEKHDWYYLSEQQPDEPLIFKQLGSDAASSVTLLHSAFVDPEHINGPPRESIEMKCFAFFTERTS</sequence>
<dbReference type="NCBIfam" id="NF041278">
    <property type="entry name" value="CmcJ_NvfI_EfuI"/>
    <property type="match status" value="1"/>
</dbReference>
<dbReference type="EMBL" id="BCMY01000015">
    <property type="protein sequence ID" value="GAQ45320.1"/>
    <property type="molecule type" value="Genomic_DNA"/>
</dbReference>
<dbReference type="VEuPathDB" id="FungiDB:M747DRAFT_240636"/>
<evidence type="ECO:0000313" key="3">
    <source>
        <dbReference type="Proteomes" id="UP000068243"/>
    </source>
</evidence>
<comment type="caution">
    <text evidence="2">The sequence shown here is derived from an EMBL/GenBank/DDBJ whole genome shotgun (WGS) entry which is preliminary data.</text>
</comment>
<reference evidence="3" key="1">
    <citation type="journal article" date="2016" name="Genome Announc.">
        <title>Draft genome sequence of Aspergillus niger strain An76.</title>
        <authorList>
            <person name="Gong W."/>
            <person name="Cheng Z."/>
            <person name="Zhang H."/>
            <person name="Liu L."/>
            <person name="Gao P."/>
            <person name="Wang L."/>
        </authorList>
    </citation>
    <scope>NUCLEOTIDE SEQUENCE [LARGE SCALE GENOMIC DNA]</scope>
    <source>
        <strain evidence="3">An76</strain>
    </source>
</reference>
<dbReference type="PANTHER" id="PTHR34598">
    <property type="entry name" value="BLL6449 PROTEIN"/>
    <property type="match status" value="1"/>
</dbReference>
<dbReference type="InterPro" id="IPR044053">
    <property type="entry name" value="AsaB-like"/>
</dbReference>
<dbReference type="OMA" id="QSDEEVW"/>
<dbReference type="VEuPathDB" id="FungiDB:ASPNIDRAFT2_1140764"/>
<dbReference type="VEuPathDB" id="FungiDB:An08g09870"/>
<gene>
    <name evidence="2" type="ORF">ABL_07981</name>
</gene>
<protein>
    <recommendedName>
        <fullName evidence="4">ABL domain-containing protein</fullName>
    </recommendedName>
</protein>
<comment type="similarity">
    <text evidence="1">Belongs to the asaB hydroxylase/desaturase family.</text>
</comment>
<dbReference type="PANTHER" id="PTHR34598:SF3">
    <property type="entry name" value="OXIDOREDUCTASE AN1597"/>
    <property type="match status" value="1"/>
</dbReference>
<dbReference type="Proteomes" id="UP000068243">
    <property type="component" value="Unassembled WGS sequence"/>
</dbReference>
<name>A0A117E2Z4_ASPNG</name>
<dbReference type="AlphaFoldDB" id="A0A117E2Z4"/>
<evidence type="ECO:0000313" key="2">
    <source>
        <dbReference type="EMBL" id="GAQ45320.1"/>
    </source>
</evidence>
<accession>A0A117E2Z4</accession>
<dbReference type="GO" id="GO:0016491">
    <property type="term" value="F:oxidoreductase activity"/>
    <property type="evidence" value="ECO:0007669"/>
    <property type="project" value="InterPro"/>
</dbReference>
<evidence type="ECO:0000256" key="1">
    <source>
        <dbReference type="ARBA" id="ARBA00023604"/>
    </source>
</evidence>
<evidence type="ECO:0008006" key="4">
    <source>
        <dbReference type="Google" id="ProtNLM"/>
    </source>
</evidence>
<dbReference type="OrthoDB" id="412788at2759"/>